<dbReference type="RefSeq" id="WP_152782129.1">
    <property type="nucleotide sequence ID" value="NZ_BAABEQ010000015.1"/>
</dbReference>
<dbReference type="OrthoDB" id="3196802at2"/>
<dbReference type="InterPro" id="IPR036629">
    <property type="entry name" value="YjbJ_sf"/>
</dbReference>
<dbReference type="AlphaFoldDB" id="A0A5N8W1K4"/>
<evidence type="ECO:0000256" key="1">
    <source>
        <dbReference type="ARBA" id="ARBA00009129"/>
    </source>
</evidence>
<evidence type="ECO:0000313" key="4">
    <source>
        <dbReference type="EMBL" id="MPY40045.1"/>
    </source>
</evidence>
<accession>A0A5N8W1K4</accession>
<feature type="compositionally biased region" description="Basic and acidic residues" evidence="2">
    <location>
        <begin position="9"/>
        <end position="66"/>
    </location>
</feature>
<dbReference type="EMBL" id="VJZE01000041">
    <property type="protein sequence ID" value="MPY40045.1"/>
    <property type="molecule type" value="Genomic_DNA"/>
</dbReference>
<name>A0A5N8W1K4_9ACTN</name>
<proteinExistence type="inferred from homology"/>
<dbReference type="SUPFAM" id="SSF69047">
    <property type="entry name" value="Hypothetical protein YjbJ"/>
    <property type="match status" value="1"/>
</dbReference>
<gene>
    <name evidence="4" type="ORF">FNH04_09025</name>
</gene>
<dbReference type="Gene3D" id="1.10.1470.10">
    <property type="entry name" value="YjbJ"/>
    <property type="match status" value="1"/>
</dbReference>
<dbReference type="Proteomes" id="UP000326979">
    <property type="component" value="Unassembled WGS sequence"/>
</dbReference>
<evidence type="ECO:0000313" key="5">
    <source>
        <dbReference type="Proteomes" id="UP000326979"/>
    </source>
</evidence>
<comment type="caution">
    <text evidence="4">The sequence shown here is derived from an EMBL/GenBank/DDBJ whole genome shotgun (WGS) entry which is preliminary data.</text>
</comment>
<feature type="domain" description="CsbD-like" evidence="3">
    <location>
        <begin position="7"/>
        <end position="53"/>
    </location>
</feature>
<comment type="similarity">
    <text evidence="1">Belongs to the UPF0337 (CsbD) family.</text>
</comment>
<feature type="region of interest" description="Disordered" evidence="2">
    <location>
        <begin position="1"/>
        <end position="66"/>
    </location>
</feature>
<evidence type="ECO:0000259" key="3">
    <source>
        <dbReference type="Pfam" id="PF05532"/>
    </source>
</evidence>
<keyword evidence="5" id="KW-1185">Reference proteome</keyword>
<organism evidence="4 5">
    <name type="scientific">Streptomyces phyllanthi</name>
    <dbReference type="NCBI Taxonomy" id="1803180"/>
    <lineage>
        <taxon>Bacteria</taxon>
        <taxon>Bacillati</taxon>
        <taxon>Actinomycetota</taxon>
        <taxon>Actinomycetes</taxon>
        <taxon>Kitasatosporales</taxon>
        <taxon>Streptomycetaceae</taxon>
        <taxon>Streptomyces</taxon>
    </lineage>
</organism>
<dbReference type="InterPro" id="IPR008462">
    <property type="entry name" value="CsbD"/>
</dbReference>
<reference evidence="4 5" key="1">
    <citation type="submission" date="2019-07" db="EMBL/GenBank/DDBJ databases">
        <title>New species of Amycolatopsis and Streptomyces.</title>
        <authorList>
            <person name="Duangmal K."/>
            <person name="Teo W.F.A."/>
            <person name="Lipun K."/>
        </authorList>
    </citation>
    <scope>NUCLEOTIDE SEQUENCE [LARGE SCALE GENOMIC DNA]</scope>
    <source>
        <strain evidence="4 5">TISTR 2346</strain>
    </source>
</reference>
<evidence type="ECO:0000256" key="2">
    <source>
        <dbReference type="SAM" id="MobiDB-lite"/>
    </source>
</evidence>
<protein>
    <submittedName>
        <fullName evidence="4">CsbD family protein</fullName>
    </submittedName>
</protein>
<sequence>MAGKAGKGGADKMKGKAKEMVGKVTGDRETQVEGEIDQARGEAKKTRAKARERGQEAERTTRRDRS</sequence>
<dbReference type="Pfam" id="PF05532">
    <property type="entry name" value="CsbD"/>
    <property type="match status" value="1"/>
</dbReference>